<evidence type="ECO:0000256" key="11">
    <source>
        <dbReference type="SAM" id="MobiDB-lite"/>
    </source>
</evidence>
<dbReference type="Gene3D" id="3.30.40.10">
    <property type="entry name" value="Zinc/RING finger domain, C3HC4 (zinc finger)"/>
    <property type="match status" value="1"/>
</dbReference>
<protein>
    <recommendedName>
        <fullName evidence="12">SP-RING-type domain-containing protein</fullName>
    </recommendedName>
</protein>
<keyword evidence="7" id="KW-0833">Ubl conjugation pathway</keyword>
<dbReference type="EMBL" id="AMGV01000017">
    <property type="protein sequence ID" value="KEF52516.1"/>
    <property type="molecule type" value="Genomic_DNA"/>
</dbReference>
<feature type="compositionally biased region" description="Acidic residues" evidence="11">
    <location>
        <begin position="486"/>
        <end position="499"/>
    </location>
</feature>
<dbReference type="PANTHER" id="PTHR21330:SF1">
    <property type="entry name" value="E3 SUMO-PROTEIN LIGASE NSE2"/>
    <property type="match status" value="1"/>
</dbReference>
<sequence>MSVASRRIRDSRSQHVSSPVPSATPFVPQALELPLSATAQTALSQLFQTHAKSTKLSDNLTLAIEQITQTTGDLNDVAYEKRIRYDKASSRRRANEEDSDQEERDVHTSFQSKVQELTKKMDLSIRSVIDDQIWLEDFPDAAKTVIAASEEPSSQHREQDNQSPTPIQPTQHTQAGQGEDRSRMGNSDGDPEHNAIDSLDTSHSNQRVTPHVVLQSRLQDQSRDWQSKSLTERYASNNEYRGWKRIWYDANNPGESAPPMPDGSLWFAAEEGREFEIASQRAPHAGEDGDSDSDLEIAAEKVRLKCPITLLPYQNPVTSANCNHSYERDAILDMLRTSSDHVPFNTEQLAEINQLRKQREKDRKRQELAAQQEKQVKCPECSVPLRKGDLKPNPALQRRVQRHLAAKERAEAATSDVDGSDEDGLDDVVRGTQRRPVGVGSSPPTSARRSFKSVKAEKRNSMVPQTQLSTSDTPRGIASRGRVLDIDAEDDDDDEDDDE</sequence>
<evidence type="ECO:0000256" key="7">
    <source>
        <dbReference type="ARBA" id="ARBA00022786"/>
    </source>
</evidence>
<evidence type="ECO:0000313" key="13">
    <source>
        <dbReference type="EMBL" id="KEF52516.1"/>
    </source>
</evidence>
<dbReference type="PROSITE" id="PS51044">
    <property type="entry name" value="ZF_SP_RING"/>
    <property type="match status" value="1"/>
</dbReference>
<dbReference type="InterPro" id="IPR026846">
    <property type="entry name" value="Nse2(Mms21)"/>
</dbReference>
<keyword evidence="5" id="KW-0479">Metal-binding</keyword>
<feature type="region of interest" description="Disordered" evidence="11">
    <location>
        <begin position="148"/>
        <end position="207"/>
    </location>
</feature>
<dbReference type="GO" id="GO:0030915">
    <property type="term" value="C:Smc5-Smc6 complex"/>
    <property type="evidence" value="ECO:0007669"/>
    <property type="project" value="InterPro"/>
</dbReference>
<keyword evidence="4" id="KW-0808">Transferase</keyword>
<feature type="compositionally biased region" description="Polar residues" evidence="11">
    <location>
        <begin position="161"/>
        <end position="176"/>
    </location>
</feature>
<keyword evidence="6 10" id="KW-0863">Zinc-finger</keyword>
<comment type="subcellular location">
    <subcellularLocation>
        <location evidence="1">Nucleus</location>
    </subcellularLocation>
</comment>
<feature type="compositionally biased region" description="Basic and acidic residues" evidence="11">
    <location>
        <begin position="357"/>
        <end position="367"/>
    </location>
</feature>
<evidence type="ECO:0000256" key="6">
    <source>
        <dbReference type="ARBA" id="ARBA00022771"/>
    </source>
</evidence>
<dbReference type="InterPro" id="IPR013083">
    <property type="entry name" value="Znf_RING/FYVE/PHD"/>
</dbReference>
<dbReference type="STRING" id="1182545.A0A072NY17"/>
<comment type="pathway">
    <text evidence="2">Protein modification; protein sumoylation.</text>
</comment>
<accession>A0A072NY17</accession>
<dbReference type="Proteomes" id="UP000027920">
    <property type="component" value="Unassembled WGS sequence"/>
</dbReference>
<evidence type="ECO:0000313" key="14">
    <source>
        <dbReference type="Proteomes" id="UP000027920"/>
    </source>
</evidence>
<feature type="region of interest" description="Disordered" evidence="11">
    <location>
        <begin position="87"/>
        <end position="110"/>
    </location>
</feature>
<dbReference type="GO" id="GO:0016925">
    <property type="term" value="P:protein sumoylation"/>
    <property type="evidence" value="ECO:0007669"/>
    <property type="project" value="UniProtKB-UniPathway"/>
</dbReference>
<dbReference type="PANTHER" id="PTHR21330">
    <property type="entry name" value="E3 SUMO-PROTEIN LIGASE NSE2"/>
    <property type="match status" value="1"/>
</dbReference>
<keyword evidence="9" id="KW-0539">Nucleus</keyword>
<evidence type="ECO:0000256" key="2">
    <source>
        <dbReference type="ARBA" id="ARBA00004718"/>
    </source>
</evidence>
<keyword evidence="8" id="KW-0862">Zinc</keyword>
<dbReference type="GeneID" id="25286257"/>
<organism evidence="13 14">
    <name type="scientific">Exophiala aquamarina CBS 119918</name>
    <dbReference type="NCBI Taxonomy" id="1182545"/>
    <lineage>
        <taxon>Eukaryota</taxon>
        <taxon>Fungi</taxon>
        <taxon>Dikarya</taxon>
        <taxon>Ascomycota</taxon>
        <taxon>Pezizomycotina</taxon>
        <taxon>Eurotiomycetes</taxon>
        <taxon>Chaetothyriomycetidae</taxon>
        <taxon>Chaetothyriales</taxon>
        <taxon>Herpotrichiellaceae</taxon>
        <taxon>Exophiala</taxon>
    </lineage>
</organism>
<feature type="compositionally biased region" description="Polar residues" evidence="11">
    <location>
        <begin position="462"/>
        <end position="473"/>
    </location>
</feature>
<evidence type="ECO:0000256" key="4">
    <source>
        <dbReference type="ARBA" id="ARBA00022679"/>
    </source>
</evidence>
<evidence type="ECO:0000256" key="5">
    <source>
        <dbReference type="ARBA" id="ARBA00022723"/>
    </source>
</evidence>
<dbReference type="Pfam" id="PF11789">
    <property type="entry name" value="zf-Nse"/>
    <property type="match status" value="1"/>
</dbReference>
<dbReference type="UniPathway" id="UPA00886"/>
<comment type="similarity">
    <text evidence="3">Belongs to the NSE2 family.</text>
</comment>
<feature type="region of interest" description="Disordered" evidence="11">
    <location>
        <begin position="357"/>
        <end position="499"/>
    </location>
</feature>
<evidence type="ECO:0000256" key="9">
    <source>
        <dbReference type="ARBA" id="ARBA00023242"/>
    </source>
</evidence>
<feature type="compositionally biased region" description="Basic and acidic residues" evidence="11">
    <location>
        <begin position="87"/>
        <end position="96"/>
    </location>
</feature>
<evidence type="ECO:0000259" key="12">
    <source>
        <dbReference type="PROSITE" id="PS51044"/>
    </source>
</evidence>
<dbReference type="InterPro" id="IPR004181">
    <property type="entry name" value="Znf_MIZ"/>
</dbReference>
<dbReference type="AlphaFoldDB" id="A0A072NY17"/>
<evidence type="ECO:0000256" key="10">
    <source>
        <dbReference type="PROSITE-ProRule" id="PRU00452"/>
    </source>
</evidence>
<dbReference type="CDD" id="cd16651">
    <property type="entry name" value="SPL-RING_NSE2"/>
    <property type="match status" value="1"/>
</dbReference>
<dbReference type="RefSeq" id="XP_013255106.1">
    <property type="nucleotide sequence ID" value="XM_013399652.1"/>
</dbReference>
<comment type="caution">
    <text evidence="13">The sequence shown here is derived from an EMBL/GenBank/DDBJ whole genome shotgun (WGS) entry which is preliminary data.</text>
</comment>
<dbReference type="HOGENOM" id="CLU_028753_1_0_1"/>
<evidence type="ECO:0000256" key="1">
    <source>
        <dbReference type="ARBA" id="ARBA00004123"/>
    </source>
</evidence>
<evidence type="ECO:0000256" key="3">
    <source>
        <dbReference type="ARBA" id="ARBA00008212"/>
    </source>
</evidence>
<dbReference type="GO" id="GO:0061665">
    <property type="term" value="F:SUMO ligase activity"/>
    <property type="evidence" value="ECO:0007669"/>
    <property type="project" value="TreeGrafter"/>
</dbReference>
<dbReference type="VEuPathDB" id="FungiDB:A1O9_11358"/>
<dbReference type="OrthoDB" id="756301at2759"/>
<keyword evidence="14" id="KW-1185">Reference proteome</keyword>
<proteinExistence type="inferred from homology"/>
<dbReference type="SUPFAM" id="SSF57850">
    <property type="entry name" value="RING/U-box"/>
    <property type="match status" value="1"/>
</dbReference>
<evidence type="ECO:0000256" key="8">
    <source>
        <dbReference type="ARBA" id="ARBA00022833"/>
    </source>
</evidence>
<feature type="domain" description="SP-RING-type" evidence="12">
    <location>
        <begin position="291"/>
        <end position="405"/>
    </location>
</feature>
<dbReference type="GO" id="GO:0008270">
    <property type="term" value="F:zinc ion binding"/>
    <property type="evidence" value="ECO:0007669"/>
    <property type="project" value="UniProtKB-KW"/>
</dbReference>
<feature type="region of interest" description="Disordered" evidence="11">
    <location>
        <begin position="1"/>
        <end position="26"/>
    </location>
</feature>
<gene>
    <name evidence="13" type="ORF">A1O9_11358</name>
</gene>
<reference evidence="13 14" key="1">
    <citation type="submission" date="2013-03" db="EMBL/GenBank/DDBJ databases">
        <title>The Genome Sequence of Exophiala aquamarina CBS 119918.</title>
        <authorList>
            <consortium name="The Broad Institute Genomics Platform"/>
            <person name="Cuomo C."/>
            <person name="de Hoog S."/>
            <person name="Gorbushina A."/>
            <person name="Walker B."/>
            <person name="Young S.K."/>
            <person name="Zeng Q."/>
            <person name="Gargeya S."/>
            <person name="Fitzgerald M."/>
            <person name="Haas B."/>
            <person name="Abouelleil A."/>
            <person name="Allen A.W."/>
            <person name="Alvarado L."/>
            <person name="Arachchi H.M."/>
            <person name="Berlin A.M."/>
            <person name="Chapman S.B."/>
            <person name="Gainer-Dewar J."/>
            <person name="Goldberg J."/>
            <person name="Griggs A."/>
            <person name="Gujja S."/>
            <person name="Hansen M."/>
            <person name="Howarth C."/>
            <person name="Imamovic A."/>
            <person name="Ireland A."/>
            <person name="Larimer J."/>
            <person name="McCowan C."/>
            <person name="Murphy C."/>
            <person name="Pearson M."/>
            <person name="Poon T.W."/>
            <person name="Priest M."/>
            <person name="Roberts A."/>
            <person name="Saif S."/>
            <person name="Shea T."/>
            <person name="Sisk P."/>
            <person name="Sykes S."/>
            <person name="Wortman J."/>
            <person name="Nusbaum C."/>
            <person name="Birren B."/>
        </authorList>
    </citation>
    <scope>NUCLEOTIDE SEQUENCE [LARGE SCALE GENOMIC DNA]</scope>
    <source>
        <strain evidence="13 14">CBS 119918</strain>
    </source>
</reference>
<dbReference type="GO" id="GO:0000724">
    <property type="term" value="P:double-strand break repair via homologous recombination"/>
    <property type="evidence" value="ECO:0007669"/>
    <property type="project" value="InterPro"/>
</dbReference>
<name>A0A072NY17_9EURO</name>
<dbReference type="GO" id="GO:0005634">
    <property type="term" value="C:nucleus"/>
    <property type="evidence" value="ECO:0007669"/>
    <property type="project" value="UniProtKB-SubCell"/>
</dbReference>